<feature type="chain" id="PRO_5008691143" evidence="6">
    <location>
        <begin position="34"/>
        <end position="212"/>
    </location>
</feature>
<dbReference type="AlphaFoldDB" id="A0A1C4ECJ4"/>
<protein>
    <submittedName>
        <fullName evidence="8">Lipoprotein Spr</fullName>
    </submittedName>
</protein>
<dbReference type="InterPro" id="IPR038765">
    <property type="entry name" value="Papain-like_cys_pep_sf"/>
</dbReference>
<feature type="signal peptide" evidence="6">
    <location>
        <begin position="1"/>
        <end position="33"/>
    </location>
</feature>
<dbReference type="STRING" id="1335309.GA0116948_10811"/>
<dbReference type="InterPro" id="IPR000064">
    <property type="entry name" value="NLP_P60_dom"/>
</dbReference>
<dbReference type="Pfam" id="PF00877">
    <property type="entry name" value="NLPC_P60"/>
    <property type="match status" value="1"/>
</dbReference>
<name>A0A1C4ECJ4_9BACT</name>
<dbReference type="GO" id="GO:0008234">
    <property type="term" value="F:cysteine-type peptidase activity"/>
    <property type="evidence" value="ECO:0007669"/>
    <property type="project" value="UniProtKB-KW"/>
</dbReference>
<dbReference type="PANTHER" id="PTHR47360:SF1">
    <property type="entry name" value="ENDOPEPTIDASE NLPC-RELATED"/>
    <property type="match status" value="1"/>
</dbReference>
<keyword evidence="4" id="KW-0378">Hydrolase</keyword>
<keyword evidence="5" id="KW-0788">Thiol protease</keyword>
<organism evidence="8 9">
    <name type="scientific">Chitinophaga costaii</name>
    <dbReference type="NCBI Taxonomy" id="1335309"/>
    <lineage>
        <taxon>Bacteria</taxon>
        <taxon>Pseudomonadati</taxon>
        <taxon>Bacteroidota</taxon>
        <taxon>Chitinophagia</taxon>
        <taxon>Chitinophagales</taxon>
        <taxon>Chitinophagaceae</taxon>
        <taxon>Chitinophaga</taxon>
    </lineage>
</organism>
<evidence type="ECO:0000313" key="9">
    <source>
        <dbReference type="Proteomes" id="UP000242818"/>
    </source>
</evidence>
<gene>
    <name evidence="8" type="ORF">GA0116948_10811</name>
</gene>
<evidence type="ECO:0000256" key="4">
    <source>
        <dbReference type="ARBA" id="ARBA00022801"/>
    </source>
</evidence>
<accession>A0A1C4ECJ4</accession>
<dbReference type="PROSITE" id="PS51257">
    <property type="entry name" value="PROKAR_LIPOPROTEIN"/>
    <property type="match status" value="1"/>
</dbReference>
<keyword evidence="8" id="KW-0449">Lipoprotein</keyword>
<evidence type="ECO:0000259" key="7">
    <source>
        <dbReference type="PROSITE" id="PS51935"/>
    </source>
</evidence>
<proteinExistence type="inferred from homology"/>
<evidence type="ECO:0000313" key="8">
    <source>
        <dbReference type="EMBL" id="SCC41280.1"/>
    </source>
</evidence>
<dbReference type="PANTHER" id="PTHR47360">
    <property type="entry name" value="MUREIN DD-ENDOPEPTIDASE MEPS/MUREIN LD-CARBOXYPEPTIDASE"/>
    <property type="match status" value="1"/>
</dbReference>
<sequence length="212" mass="23658">MLKFARFGIVALCGGCLLSACTTTRLSNTPANAARKPTQLERINGHHGKSAREVDRNIGSNLTGNGGYIENARTWQFKYAQLVDVPVEEVMSNEKLYDFIEQWWGTPYHMGGKDKTGIDCSGFVSTLLATVYQQYTTGTAAQLYQQTSRISSKANLQQGDLVFFRIYKKHVSHVGYYLDNDKFVHASTSGGVMISDLNEPYWKKYYAGGGRL</sequence>
<dbReference type="EMBL" id="FMAR01000008">
    <property type="protein sequence ID" value="SCC41280.1"/>
    <property type="molecule type" value="Genomic_DNA"/>
</dbReference>
<keyword evidence="9" id="KW-1185">Reference proteome</keyword>
<dbReference type="GO" id="GO:0006508">
    <property type="term" value="P:proteolysis"/>
    <property type="evidence" value="ECO:0007669"/>
    <property type="project" value="UniProtKB-KW"/>
</dbReference>
<keyword evidence="2" id="KW-0645">Protease</keyword>
<dbReference type="InterPro" id="IPR052062">
    <property type="entry name" value="Murein_DD/LD_carboxypeptidase"/>
</dbReference>
<evidence type="ECO:0000256" key="5">
    <source>
        <dbReference type="ARBA" id="ARBA00022807"/>
    </source>
</evidence>
<evidence type="ECO:0000256" key="6">
    <source>
        <dbReference type="SAM" id="SignalP"/>
    </source>
</evidence>
<evidence type="ECO:0000256" key="2">
    <source>
        <dbReference type="ARBA" id="ARBA00022670"/>
    </source>
</evidence>
<dbReference type="SUPFAM" id="SSF54001">
    <property type="entry name" value="Cysteine proteinases"/>
    <property type="match status" value="1"/>
</dbReference>
<dbReference type="Gene3D" id="3.90.1720.10">
    <property type="entry name" value="endopeptidase domain like (from Nostoc punctiforme)"/>
    <property type="match status" value="1"/>
</dbReference>
<comment type="similarity">
    <text evidence="1">Belongs to the peptidase C40 family.</text>
</comment>
<dbReference type="Proteomes" id="UP000242818">
    <property type="component" value="Unassembled WGS sequence"/>
</dbReference>
<feature type="domain" description="NlpC/P60" evidence="7">
    <location>
        <begin position="90"/>
        <end position="212"/>
    </location>
</feature>
<dbReference type="PROSITE" id="PS51935">
    <property type="entry name" value="NLPC_P60"/>
    <property type="match status" value="1"/>
</dbReference>
<evidence type="ECO:0000256" key="1">
    <source>
        <dbReference type="ARBA" id="ARBA00007074"/>
    </source>
</evidence>
<keyword evidence="3 6" id="KW-0732">Signal</keyword>
<evidence type="ECO:0000256" key="3">
    <source>
        <dbReference type="ARBA" id="ARBA00022729"/>
    </source>
</evidence>
<reference evidence="8 9" key="1">
    <citation type="submission" date="2016-08" db="EMBL/GenBank/DDBJ databases">
        <authorList>
            <person name="Seilhamer J.J."/>
        </authorList>
    </citation>
    <scope>NUCLEOTIDE SEQUENCE [LARGE SCALE GENOMIC DNA]</scope>
    <source>
        <strain evidence="8 9">A37T2</strain>
    </source>
</reference>